<feature type="transmembrane region" description="Helical" evidence="8">
    <location>
        <begin position="111"/>
        <end position="130"/>
    </location>
</feature>
<evidence type="ECO:0000256" key="7">
    <source>
        <dbReference type="SAM" id="MobiDB-lite"/>
    </source>
</evidence>
<organism evidence="10 11">
    <name type="scientific">Herbiconiux oxytropis</name>
    <dbReference type="NCBI Taxonomy" id="2970915"/>
    <lineage>
        <taxon>Bacteria</taxon>
        <taxon>Bacillati</taxon>
        <taxon>Actinomycetota</taxon>
        <taxon>Actinomycetes</taxon>
        <taxon>Micrococcales</taxon>
        <taxon>Microbacteriaceae</taxon>
        <taxon>Herbiconiux</taxon>
    </lineage>
</organism>
<dbReference type="GO" id="GO:0005886">
    <property type="term" value="C:plasma membrane"/>
    <property type="evidence" value="ECO:0007669"/>
    <property type="project" value="UniProtKB-SubCell"/>
</dbReference>
<evidence type="ECO:0000256" key="3">
    <source>
        <dbReference type="ARBA" id="ARBA00022475"/>
    </source>
</evidence>
<keyword evidence="2" id="KW-0813">Transport</keyword>
<feature type="transmembrane region" description="Helical" evidence="8">
    <location>
        <begin position="404"/>
        <end position="426"/>
    </location>
</feature>
<evidence type="ECO:0000256" key="4">
    <source>
        <dbReference type="ARBA" id="ARBA00022692"/>
    </source>
</evidence>
<feature type="transmembrane region" description="Helical" evidence="8">
    <location>
        <begin position="250"/>
        <end position="269"/>
    </location>
</feature>
<evidence type="ECO:0000256" key="6">
    <source>
        <dbReference type="ARBA" id="ARBA00023136"/>
    </source>
</evidence>
<keyword evidence="3" id="KW-1003">Cell membrane</keyword>
<feature type="transmembrane region" description="Helical" evidence="8">
    <location>
        <begin position="281"/>
        <end position="307"/>
    </location>
</feature>
<keyword evidence="4 8" id="KW-0812">Transmembrane</keyword>
<feature type="transmembrane region" description="Helical" evidence="8">
    <location>
        <begin position="204"/>
        <end position="229"/>
    </location>
</feature>
<evidence type="ECO:0000256" key="2">
    <source>
        <dbReference type="ARBA" id="ARBA00022448"/>
    </source>
</evidence>
<feature type="transmembrane region" description="Helical" evidence="8">
    <location>
        <begin position="172"/>
        <end position="198"/>
    </location>
</feature>
<dbReference type="RefSeq" id="WP_259530518.1">
    <property type="nucleotide sequence ID" value="NZ_JANLCK010000011.1"/>
</dbReference>
<evidence type="ECO:0000256" key="5">
    <source>
        <dbReference type="ARBA" id="ARBA00022989"/>
    </source>
</evidence>
<feature type="region of interest" description="Disordered" evidence="7">
    <location>
        <begin position="1"/>
        <end position="37"/>
    </location>
</feature>
<feature type="transmembrane region" description="Helical" evidence="8">
    <location>
        <begin position="44"/>
        <end position="64"/>
    </location>
</feature>
<dbReference type="PANTHER" id="PTHR23517:SF13">
    <property type="entry name" value="MAJOR FACILITATOR SUPERFAMILY MFS_1"/>
    <property type="match status" value="1"/>
</dbReference>
<keyword evidence="6 8" id="KW-0472">Membrane</keyword>
<dbReference type="PROSITE" id="PS50850">
    <property type="entry name" value="MFS"/>
    <property type="match status" value="1"/>
</dbReference>
<dbReference type="EMBL" id="JANLCK010000011">
    <property type="protein sequence ID" value="MCS5727530.1"/>
    <property type="molecule type" value="Genomic_DNA"/>
</dbReference>
<keyword evidence="5 8" id="KW-1133">Transmembrane helix</keyword>
<feature type="transmembrane region" description="Helical" evidence="8">
    <location>
        <begin position="319"/>
        <end position="336"/>
    </location>
</feature>
<comment type="subcellular location">
    <subcellularLocation>
        <location evidence="1">Cell membrane</location>
        <topology evidence="1">Multi-pass membrane protein</topology>
    </subcellularLocation>
</comment>
<dbReference type="InterPro" id="IPR011701">
    <property type="entry name" value="MFS"/>
</dbReference>
<feature type="transmembrane region" description="Helical" evidence="8">
    <location>
        <begin position="342"/>
        <end position="367"/>
    </location>
</feature>
<evidence type="ECO:0000313" key="11">
    <source>
        <dbReference type="Proteomes" id="UP001165587"/>
    </source>
</evidence>
<evidence type="ECO:0000256" key="8">
    <source>
        <dbReference type="SAM" id="Phobius"/>
    </source>
</evidence>
<feature type="transmembrane region" description="Helical" evidence="8">
    <location>
        <begin position="136"/>
        <end position="160"/>
    </location>
</feature>
<keyword evidence="11" id="KW-1185">Reference proteome</keyword>
<reference evidence="10" key="1">
    <citation type="submission" date="2022-08" db="EMBL/GenBank/DDBJ databases">
        <authorList>
            <person name="Deng Y."/>
            <person name="Han X.-F."/>
            <person name="Zhang Y.-Q."/>
        </authorList>
    </citation>
    <scope>NUCLEOTIDE SEQUENCE</scope>
    <source>
        <strain evidence="10">CPCC 203407</strain>
    </source>
</reference>
<dbReference type="SUPFAM" id="SSF103473">
    <property type="entry name" value="MFS general substrate transporter"/>
    <property type="match status" value="1"/>
</dbReference>
<sequence>MTDLREHPDTRPTPAVAGPHGTGTRPSTGIRASDRDRTRRRAGVGFWGVAYTFVAIMAFSTVPTPLYPLYEQAGGFGSSTVTVIFSMYALGVLLSLFLAGHISDWYGRKPLLWSSLAVALVSTALFLSSTDLAVLLIARFTTGLAVGVLTATATAALTALRSAHRPGGAPGVAETVAVFANIGGLGLGPLVSGVVAQFAPAPLVWPYVLFAILLVAAVPLLVLTPETAGLPAKTVRYRPQRLALHPTRPAVHLAAIALGLISFSVFGVFSSLAPQLLGDVFGITATALTGATVFAVFAAGAVAQALAGRIPPQHRLKSAAVTLWVGLALVAVQPFLPSYPLFVAGGMVAGVGAGLAFKTAVGTIVALTSPEKRASALATLFLGSYIGLSLPVLGLGALAPVITLPLAVAALTAVLAAGLVPVYLTLRRG</sequence>
<protein>
    <submittedName>
        <fullName evidence="10">MFS transporter</fullName>
    </submittedName>
</protein>
<dbReference type="AlphaFoldDB" id="A0AA41XJA3"/>
<name>A0AA41XJA3_9MICO</name>
<feature type="transmembrane region" description="Helical" evidence="8">
    <location>
        <begin position="374"/>
        <end position="398"/>
    </location>
</feature>
<dbReference type="Gene3D" id="1.20.1250.20">
    <property type="entry name" value="MFS general substrate transporter like domains"/>
    <property type="match status" value="1"/>
</dbReference>
<dbReference type="InterPro" id="IPR036259">
    <property type="entry name" value="MFS_trans_sf"/>
</dbReference>
<dbReference type="GO" id="GO:0022857">
    <property type="term" value="F:transmembrane transporter activity"/>
    <property type="evidence" value="ECO:0007669"/>
    <property type="project" value="InterPro"/>
</dbReference>
<dbReference type="Pfam" id="PF07690">
    <property type="entry name" value="MFS_1"/>
    <property type="match status" value="1"/>
</dbReference>
<feature type="compositionally biased region" description="Basic and acidic residues" evidence="7">
    <location>
        <begin position="1"/>
        <end position="10"/>
    </location>
</feature>
<dbReference type="InterPro" id="IPR020846">
    <property type="entry name" value="MFS_dom"/>
</dbReference>
<comment type="caution">
    <text evidence="10">The sequence shown here is derived from an EMBL/GenBank/DDBJ whole genome shotgun (WGS) entry which is preliminary data.</text>
</comment>
<dbReference type="PANTHER" id="PTHR23517">
    <property type="entry name" value="RESISTANCE PROTEIN MDTM, PUTATIVE-RELATED-RELATED"/>
    <property type="match status" value="1"/>
</dbReference>
<evidence type="ECO:0000313" key="10">
    <source>
        <dbReference type="EMBL" id="MCS5727530.1"/>
    </source>
</evidence>
<accession>A0AA41XJA3</accession>
<dbReference type="Proteomes" id="UP001165587">
    <property type="component" value="Unassembled WGS sequence"/>
</dbReference>
<evidence type="ECO:0000259" key="9">
    <source>
        <dbReference type="PROSITE" id="PS50850"/>
    </source>
</evidence>
<evidence type="ECO:0000256" key="1">
    <source>
        <dbReference type="ARBA" id="ARBA00004651"/>
    </source>
</evidence>
<dbReference type="InterPro" id="IPR050171">
    <property type="entry name" value="MFS_Transporters"/>
</dbReference>
<feature type="domain" description="Major facilitator superfamily (MFS) profile" evidence="9">
    <location>
        <begin position="44"/>
        <end position="429"/>
    </location>
</feature>
<proteinExistence type="predicted"/>
<gene>
    <name evidence="10" type="ORF">N1028_16670</name>
</gene>
<feature type="transmembrane region" description="Helical" evidence="8">
    <location>
        <begin position="76"/>
        <end position="99"/>
    </location>
</feature>